<keyword evidence="3 6" id="KW-0547">Nucleotide-binding</keyword>
<dbReference type="NCBIfam" id="TIGR00231">
    <property type="entry name" value="small_GTP"/>
    <property type="match status" value="1"/>
</dbReference>
<evidence type="ECO:0000256" key="7">
    <source>
        <dbReference type="PIRSR" id="PIRSR006809-1"/>
    </source>
</evidence>
<dbReference type="HAMAP" id="MF_00900">
    <property type="entry name" value="GTPase_HflX"/>
    <property type="match status" value="1"/>
</dbReference>
<evidence type="ECO:0000256" key="9">
    <source>
        <dbReference type="SAM" id="Coils"/>
    </source>
</evidence>
<dbReference type="InterPro" id="IPR032305">
    <property type="entry name" value="GTP-bd_M"/>
</dbReference>
<organism evidence="11 12">
    <name type="scientific">Eubacterium uniforme</name>
    <dbReference type="NCBI Taxonomy" id="39495"/>
    <lineage>
        <taxon>Bacteria</taxon>
        <taxon>Bacillati</taxon>
        <taxon>Bacillota</taxon>
        <taxon>Clostridia</taxon>
        <taxon>Eubacteriales</taxon>
        <taxon>Eubacteriaceae</taxon>
        <taxon>Eubacterium</taxon>
    </lineage>
</organism>
<sequence length="417" mass="46824">MLYENEEYKEKFILVAVDLGKEDVDDSLDELEELTNTCGGEVICRVIQPRESIHPGTYIGKGKIEELKELLVMYDADGIIADDELSPAQYKNLEDALDCKVMDRTLIILDIFAGRARTKEGKIQVELAQLKYRSSRLVGMRNLSRQGGSAAGVGGGVGIGSRGPGEKKLEIDRRIIRDRISQLKKEVDEIKEHREVTRKNREKQGMVVGAIVGYTNAGKSTLLNTITDAEVLEEDKLFATLDPTTRVHKLADGQQLLLTDTVGFIRKLPHHLIDAFRSTLEEALYSDIIIHVVDVANPVFEKHIEAVYDTLDDLGVKDKPIITIFNKIDKLTSEVKMVDLRANHIIKTSIKQGIGLDELDSILSHILKESKQFISTVLDYKDAGKVNIIREHGTLITEDYRDDGIYVEGYLPKHIKF</sequence>
<dbReference type="Gene3D" id="3.40.50.300">
    <property type="entry name" value="P-loop containing nucleotide triphosphate hydrolases"/>
    <property type="match status" value="1"/>
</dbReference>
<dbReference type="Pfam" id="PF16360">
    <property type="entry name" value="GTP-bdg_M"/>
    <property type="match status" value="1"/>
</dbReference>
<comment type="similarity">
    <text evidence="6">Belongs to the TRAFAC class OBG-HflX-like GTPase superfamily. HflX GTPase family.</text>
</comment>
<comment type="cofactor">
    <cofactor evidence="8">
        <name>Mg(2+)</name>
        <dbReference type="ChEBI" id="CHEBI:18420"/>
    </cofactor>
</comment>
<dbReference type="PANTHER" id="PTHR10229:SF0">
    <property type="entry name" value="GTP-BINDING PROTEIN 6-RELATED"/>
    <property type="match status" value="1"/>
</dbReference>
<dbReference type="InterPro" id="IPR006073">
    <property type="entry name" value="GTP-bd"/>
</dbReference>
<dbReference type="RefSeq" id="WP_078766671.1">
    <property type="nucleotide sequence ID" value="NZ_FUXZ01000011.1"/>
</dbReference>
<protein>
    <recommendedName>
        <fullName evidence="6">GTPase HflX</fullName>
    </recommendedName>
    <alternativeName>
        <fullName evidence="6">GTP-binding protein HflX</fullName>
    </alternativeName>
</protein>
<comment type="function">
    <text evidence="6">GTPase that associates with the 50S ribosomal subunit and may have a role during protein synthesis or ribosome biogenesis.</text>
</comment>
<evidence type="ECO:0000256" key="1">
    <source>
        <dbReference type="ARBA" id="ARBA00022490"/>
    </source>
</evidence>
<dbReference type="NCBIfam" id="TIGR03156">
    <property type="entry name" value="GTP_HflX"/>
    <property type="match status" value="1"/>
</dbReference>
<comment type="subcellular location">
    <subcellularLocation>
        <location evidence="6">Cytoplasm</location>
    </subcellularLocation>
    <text evidence="6">May associate with membranes.</text>
</comment>
<dbReference type="EMBL" id="FUXZ01000011">
    <property type="protein sequence ID" value="SKA69349.1"/>
    <property type="molecule type" value="Genomic_DNA"/>
</dbReference>
<dbReference type="GO" id="GO:0005525">
    <property type="term" value="F:GTP binding"/>
    <property type="evidence" value="ECO:0007669"/>
    <property type="project" value="UniProtKB-UniRule"/>
</dbReference>
<evidence type="ECO:0000256" key="8">
    <source>
        <dbReference type="PIRSR" id="PIRSR006809-2"/>
    </source>
</evidence>
<dbReference type="PANTHER" id="PTHR10229">
    <property type="entry name" value="GTP-BINDING PROTEIN HFLX"/>
    <property type="match status" value="1"/>
</dbReference>
<feature type="coiled-coil region" evidence="9">
    <location>
        <begin position="166"/>
        <end position="200"/>
    </location>
</feature>
<dbReference type="AlphaFoldDB" id="A0A1T4VWR8"/>
<evidence type="ECO:0000313" key="11">
    <source>
        <dbReference type="EMBL" id="SKA69349.1"/>
    </source>
</evidence>
<dbReference type="Gene3D" id="3.40.50.11060">
    <property type="entry name" value="GTPase HflX, N-terminal domain"/>
    <property type="match status" value="1"/>
</dbReference>
<keyword evidence="2 8" id="KW-0479">Metal-binding</keyword>
<evidence type="ECO:0000259" key="10">
    <source>
        <dbReference type="PROSITE" id="PS51705"/>
    </source>
</evidence>
<evidence type="ECO:0000256" key="6">
    <source>
        <dbReference type="HAMAP-Rule" id="MF_00900"/>
    </source>
</evidence>
<reference evidence="11 12" key="1">
    <citation type="submission" date="2017-02" db="EMBL/GenBank/DDBJ databases">
        <authorList>
            <person name="Peterson S.W."/>
        </authorList>
    </citation>
    <scope>NUCLEOTIDE SEQUENCE [LARGE SCALE GENOMIC DNA]</scope>
    <source>
        <strain evidence="11 12">ATCC 35992</strain>
    </source>
</reference>
<dbReference type="InterPro" id="IPR025121">
    <property type="entry name" value="GTPase_HflX_N"/>
</dbReference>
<dbReference type="PRINTS" id="PR00326">
    <property type="entry name" value="GTP1OBG"/>
</dbReference>
<gene>
    <name evidence="6" type="primary">hflX</name>
    <name evidence="11" type="ORF">SAMN02745111_01822</name>
</gene>
<feature type="binding site" evidence="7">
    <location>
        <begin position="349"/>
        <end position="351"/>
    </location>
    <ligand>
        <name>GTP</name>
        <dbReference type="ChEBI" id="CHEBI:37565"/>
    </ligand>
</feature>
<dbReference type="Pfam" id="PF13167">
    <property type="entry name" value="GTP-bdg_N"/>
    <property type="match status" value="1"/>
</dbReference>
<evidence type="ECO:0000256" key="5">
    <source>
        <dbReference type="ARBA" id="ARBA00023134"/>
    </source>
</evidence>
<evidence type="ECO:0000313" key="12">
    <source>
        <dbReference type="Proteomes" id="UP000190814"/>
    </source>
</evidence>
<feature type="binding site" evidence="8">
    <location>
        <position position="220"/>
    </location>
    <ligand>
        <name>Mg(2+)</name>
        <dbReference type="ChEBI" id="CHEBI:18420"/>
    </ligand>
</feature>
<dbReference type="InterPro" id="IPR005225">
    <property type="entry name" value="Small_GTP-bd"/>
</dbReference>
<dbReference type="InterPro" id="IPR027417">
    <property type="entry name" value="P-loop_NTPase"/>
</dbReference>
<keyword evidence="4 8" id="KW-0460">Magnesium</keyword>
<dbReference type="InterPro" id="IPR042108">
    <property type="entry name" value="GTPase_HflX_N_sf"/>
</dbReference>
<dbReference type="OrthoDB" id="9812272at2"/>
<keyword evidence="12" id="KW-1185">Reference proteome</keyword>
<feature type="domain" description="Hflx-type G" evidence="10">
    <location>
        <begin position="207"/>
        <end position="371"/>
    </location>
</feature>
<dbReference type="InterPro" id="IPR016496">
    <property type="entry name" value="GTPase_HflX"/>
</dbReference>
<dbReference type="InterPro" id="IPR030394">
    <property type="entry name" value="G_HFLX_dom"/>
</dbReference>
<feature type="binding site" evidence="7">
    <location>
        <begin position="326"/>
        <end position="329"/>
    </location>
    <ligand>
        <name>GTP</name>
        <dbReference type="ChEBI" id="CHEBI:37565"/>
    </ligand>
</feature>
<keyword evidence="9" id="KW-0175">Coiled coil</keyword>
<feature type="binding site" evidence="7">
    <location>
        <begin position="213"/>
        <end position="220"/>
    </location>
    <ligand>
        <name>GTP</name>
        <dbReference type="ChEBI" id="CHEBI:37565"/>
    </ligand>
</feature>
<dbReference type="STRING" id="39495.SAMN02745111_01822"/>
<evidence type="ECO:0000256" key="2">
    <source>
        <dbReference type="ARBA" id="ARBA00022723"/>
    </source>
</evidence>
<dbReference type="GO" id="GO:0043022">
    <property type="term" value="F:ribosome binding"/>
    <property type="evidence" value="ECO:0007669"/>
    <property type="project" value="TreeGrafter"/>
</dbReference>
<accession>A0A1T4VWR8</accession>
<feature type="binding site" evidence="8">
    <location>
        <position position="240"/>
    </location>
    <ligand>
        <name>Mg(2+)</name>
        <dbReference type="ChEBI" id="CHEBI:18420"/>
    </ligand>
</feature>
<dbReference type="Pfam" id="PF01926">
    <property type="entry name" value="MMR_HSR1"/>
    <property type="match status" value="1"/>
</dbReference>
<dbReference type="FunFam" id="3.40.50.11060:FF:000001">
    <property type="entry name" value="GTPase HflX"/>
    <property type="match status" value="1"/>
</dbReference>
<comment type="subunit">
    <text evidence="6">Monomer. Associates with the 50S ribosomal subunit.</text>
</comment>
<name>A0A1T4VWR8_9FIRM</name>
<dbReference type="GO" id="GO:0005737">
    <property type="term" value="C:cytoplasm"/>
    <property type="evidence" value="ECO:0007669"/>
    <property type="project" value="UniProtKB-SubCell"/>
</dbReference>
<dbReference type="PIRSF" id="PIRSF006809">
    <property type="entry name" value="GTP-binding_hflX_prd"/>
    <property type="match status" value="1"/>
</dbReference>
<dbReference type="GO" id="GO:0003924">
    <property type="term" value="F:GTPase activity"/>
    <property type="evidence" value="ECO:0007669"/>
    <property type="project" value="UniProtKB-UniRule"/>
</dbReference>
<dbReference type="SUPFAM" id="SSF52540">
    <property type="entry name" value="P-loop containing nucleoside triphosphate hydrolases"/>
    <property type="match status" value="1"/>
</dbReference>
<dbReference type="CDD" id="cd01878">
    <property type="entry name" value="HflX"/>
    <property type="match status" value="1"/>
</dbReference>
<feature type="binding site" evidence="7">
    <location>
        <begin position="260"/>
        <end position="263"/>
    </location>
    <ligand>
        <name>GTP</name>
        <dbReference type="ChEBI" id="CHEBI:37565"/>
    </ligand>
</feature>
<evidence type="ECO:0000256" key="3">
    <source>
        <dbReference type="ARBA" id="ARBA00022741"/>
    </source>
</evidence>
<keyword evidence="5 6" id="KW-0342">GTP-binding</keyword>
<dbReference type="Proteomes" id="UP000190814">
    <property type="component" value="Unassembled WGS sequence"/>
</dbReference>
<proteinExistence type="inferred from homology"/>
<dbReference type="PROSITE" id="PS51705">
    <property type="entry name" value="G_HFLX"/>
    <property type="match status" value="1"/>
</dbReference>
<dbReference type="GO" id="GO:0046872">
    <property type="term" value="F:metal ion binding"/>
    <property type="evidence" value="ECO:0007669"/>
    <property type="project" value="UniProtKB-KW"/>
</dbReference>
<evidence type="ECO:0000256" key="4">
    <source>
        <dbReference type="ARBA" id="ARBA00022842"/>
    </source>
</evidence>
<keyword evidence="1 6" id="KW-0963">Cytoplasm</keyword>
<dbReference type="Gene3D" id="6.10.250.2860">
    <property type="match status" value="1"/>
</dbReference>
<feature type="binding site" evidence="7">
    <location>
        <begin position="238"/>
        <end position="242"/>
    </location>
    <ligand>
        <name>GTP</name>
        <dbReference type="ChEBI" id="CHEBI:37565"/>
    </ligand>
</feature>